<feature type="transmembrane region" description="Helical" evidence="1">
    <location>
        <begin position="93"/>
        <end position="113"/>
    </location>
</feature>
<evidence type="ECO:0000313" key="3">
    <source>
        <dbReference type="EMBL" id="MFC3860981.1"/>
    </source>
</evidence>
<dbReference type="PIRSF" id="PIRSF030042">
    <property type="entry name" value="UCP030042"/>
    <property type="match status" value="1"/>
</dbReference>
<reference evidence="4" key="1">
    <citation type="journal article" date="2019" name="Int. J. Syst. Evol. Microbiol.">
        <title>The Global Catalogue of Microorganisms (GCM) 10K type strain sequencing project: providing services to taxonomists for standard genome sequencing and annotation.</title>
        <authorList>
            <consortium name="The Broad Institute Genomics Platform"/>
            <consortium name="The Broad Institute Genome Sequencing Center for Infectious Disease"/>
            <person name="Wu L."/>
            <person name="Ma J."/>
        </authorList>
    </citation>
    <scope>NUCLEOTIDE SEQUENCE [LARGE SCALE GENOMIC DNA]</scope>
    <source>
        <strain evidence="4">CCTCC AB 2013263</strain>
    </source>
</reference>
<dbReference type="Proteomes" id="UP001595748">
    <property type="component" value="Unassembled WGS sequence"/>
</dbReference>
<name>A0ABV8A8U1_9DEIO</name>
<evidence type="ECO:0000256" key="1">
    <source>
        <dbReference type="SAM" id="Phobius"/>
    </source>
</evidence>
<keyword evidence="1" id="KW-1133">Transmembrane helix</keyword>
<keyword evidence="1" id="KW-0472">Membrane</keyword>
<accession>A0ABV8A8U1</accession>
<protein>
    <submittedName>
        <fullName evidence="3">DUF4395 domain-containing protein</fullName>
    </submittedName>
</protein>
<keyword evidence="1" id="KW-0812">Transmembrane</keyword>
<comment type="caution">
    <text evidence="3">The sequence shown here is derived from an EMBL/GenBank/DDBJ whole genome shotgun (WGS) entry which is preliminary data.</text>
</comment>
<sequence length="156" mass="16818">MITSPTSTPSNTRSTAPHTDLSALKFNAISVIFTGMFALIFTLPLLNLLLGSAMLIGARWPHLSPLRAAYRTLGPTLELHPDIVDEDPRAHHFAQGLGGSFLLASAISTLAGLPVLGAFLGLCVIVLAALNLSTRLCVGCLLYFHYRRLRHAMKRA</sequence>
<dbReference type="Pfam" id="PF14340">
    <property type="entry name" value="DUF4395"/>
    <property type="match status" value="1"/>
</dbReference>
<feature type="transmembrane region" description="Helical" evidence="1">
    <location>
        <begin position="119"/>
        <end position="144"/>
    </location>
</feature>
<dbReference type="InterPro" id="IPR016942">
    <property type="entry name" value="UCP030042"/>
</dbReference>
<organism evidence="3 4">
    <name type="scientific">Deinococcus antarcticus</name>
    <dbReference type="NCBI Taxonomy" id="1298767"/>
    <lineage>
        <taxon>Bacteria</taxon>
        <taxon>Thermotogati</taxon>
        <taxon>Deinococcota</taxon>
        <taxon>Deinococci</taxon>
        <taxon>Deinococcales</taxon>
        <taxon>Deinococcaceae</taxon>
        <taxon>Deinococcus</taxon>
    </lineage>
</organism>
<keyword evidence="4" id="KW-1185">Reference proteome</keyword>
<feature type="domain" description="DUF4395" evidence="2">
    <location>
        <begin position="20"/>
        <end position="148"/>
    </location>
</feature>
<dbReference type="EMBL" id="JBHRZF010000114">
    <property type="protein sequence ID" value="MFC3860981.1"/>
    <property type="molecule type" value="Genomic_DNA"/>
</dbReference>
<evidence type="ECO:0000259" key="2">
    <source>
        <dbReference type="Pfam" id="PF14340"/>
    </source>
</evidence>
<dbReference type="InterPro" id="IPR025508">
    <property type="entry name" value="DUF4395"/>
</dbReference>
<dbReference type="RefSeq" id="WP_380077426.1">
    <property type="nucleotide sequence ID" value="NZ_JBHRZF010000114.1"/>
</dbReference>
<gene>
    <name evidence="3" type="ORF">ACFOPQ_09435</name>
</gene>
<proteinExistence type="predicted"/>
<feature type="transmembrane region" description="Helical" evidence="1">
    <location>
        <begin position="28"/>
        <end position="50"/>
    </location>
</feature>
<evidence type="ECO:0000313" key="4">
    <source>
        <dbReference type="Proteomes" id="UP001595748"/>
    </source>
</evidence>